<sequence length="62" mass="7073">MICFIYGVHRYDSEALNVPWDRKECAYARPFGVDVAIEPQQMTPTTAPARRISASQQKRSSQ</sequence>
<proteinExistence type="predicted"/>
<name>A0A1G2IP33_9BACT</name>
<evidence type="ECO:0000313" key="3">
    <source>
        <dbReference type="Proteomes" id="UP000178632"/>
    </source>
</evidence>
<reference evidence="2 3" key="1">
    <citation type="journal article" date="2016" name="Nat. Commun.">
        <title>Thousands of microbial genomes shed light on interconnected biogeochemical processes in an aquifer system.</title>
        <authorList>
            <person name="Anantharaman K."/>
            <person name="Brown C.T."/>
            <person name="Hug L.A."/>
            <person name="Sharon I."/>
            <person name="Castelle C.J."/>
            <person name="Probst A.J."/>
            <person name="Thomas B.C."/>
            <person name="Singh A."/>
            <person name="Wilkins M.J."/>
            <person name="Karaoz U."/>
            <person name="Brodie E.L."/>
            <person name="Williams K.H."/>
            <person name="Hubbard S.S."/>
            <person name="Banfield J.F."/>
        </authorList>
    </citation>
    <scope>NUCLEOTIDE SEQUENCE [LARGE SCALE GENOMIC DNA]</scope>
</reference>
<accession>A0A1G2IP33</accession>
<protein>
    <submittedName>
        <fullName evidence="2">Uncharacterized protein</fullName>
    </submittedName>
</protein>
<gene>
    <name evidence="2" type="ORF">A3G45_02950</name>
</gene>
<evidence type="ECO:0000313" key="2">
    <source>
        <dbReference type="EMBL" id="OGZ76556.1"/>
    </source>
</evidence>
<dbReference type="EMBL" id="MHPE01000031">
    <property type="protein sequence ID" value="OGZ76556.1"/>
    <property type="molecule type" value="Genomic_DNA"/>
</dbReference>
<dbReference type="Proteomes" id="UP000178632">
    <property type="component" value="Unassembled WGS sequence"/>
</dbReference>
<feature type="compositionally biased region" description="Polar residues" evidence="1">
    <location>
        <begin position="53"/>
        <end position="62"/>
    </location>
</feature>
<organism evidence="2 3">
    <name type="scientific">Candidatus Staskawiczbacteria bacterium RIFCSPLOWO2_12_FULL_37_15</name>
    <dbReference type="NCBI Taxonomy" id="1802218"/>
    <lineage>
        <taxon>Bacteria</taxon>
        <taxon>Candidatus Staskawicziibacteriota</taxon>
    </lineage>
</organism>
<evidence type="ECO:0000256" key="1">
    <source>
        <dbReference type="SAM" id="MobiDB-lite"/>
    </source>
</evidence>
<feature type="region of interest" description="Disordered" evidence="1">
    <location>
        <begin position="40"/>
        <end position="62"/>
    </location>
</feature>
<comment type="caution">
    <text evidence="2">The sequence shown here is derived from an EMBL/GenBank/DDBJ whole genome shotgun (WGS) entry which is preliminary data.</text>
</comment>
<dbReference type="AlphaFoldDB" id="A0A1G2IP33"/>